<evidence type="ECO:0000313" key="4">
    <source>
        <dbReference type="Proteomes" id="UP000317550"/>
    </source>
</evidence>
<dbReference type="PANTHER" id="PTHR13774:SF32">
    <property type="entry name" value="ANTISENSE-ENHANCING SEQUENCE 1"/>
    <property type="match status" value="1"/>
</dbReference>
<dbReference type="GO" id="GO:0005737">
    <property type="term" value="C:cytoplasm"/>
    <property type="evidence" value="ECO:0007669"/>
    <property type="project" value="TreeGrafter"/>
</dbReference>
<dbReference type="SUPFAM" id="SSF54506">
    <property type="entry name" value="Diaminopimelate epimerase-like"/>
    <property type="match status" value="1"/>
</dbReference>
<organism evidence="3 4">
    <name type="scientific">Chitinimonas arctica</name>
    <dbReference type="NCBI Taxonomy" id="2594795"/>
    <lineage>
        <taxon>Bacteria</taxon>
        <taxon>Pseudomonadati</taxon>
        <taxon>Pseudomonadota</taxon>
        <taxon>Betaproteobacteria</taxon>
        <taxon>Neisseriales</taxon>
        <taxon>Chitinibacteraceae</taxon>
        <taxon>Chitinimonas</taxon>
    </lineage>
</organism>
<comment type="similarity">
    <text evidence="1">Belongs to the PhzF family.</text>
</comment>
<sequence length="279" mass="30504">MPHLQYRLLNVFAETPFGGNPLAVIEDGSALSDTEMQLVARQFNLSETTFLLPSDNATARVRIFTPGYEMPFAGHPTLGSAQVVRHLYDCGDQLTLEMKAGVIPVRADGNYWTLQSVNAPTIRPMEIDSARLAAMLGLPEEAIASQGLWVSVGNEQALIELRSVEHIHACKPVAELMRRYSVNSAGQPKAYVFARTREGFESRFFWSPDSNVSEDPGTGSAAANLGGWWLARHGDSPLDATIRQGTAMGRPNVLRLQVADNKIQVGGSVVELGRGELRW</sequence>
<dbReference type="Pfam" id="PF02567">
    <property type="entry name" value="PhzC-PhzF"/>
    <property type="match status" value="1"/>
</dbReference>
<dbReference type="AlphaFoldDB" id="A0A516SGX2"/>
<dbReference type="PIRSF" id="PIRSF016184">
    <property type="entry name" value="PhzC_PhzF"/>
    <property type="match status" value="1"/>
</dbReference>
<accession>A0A516SGX2</accession>
<dbReference type="PANTHER" id="PTHR13774">
    <property type="entry name" value="PHENAZINE BIOSYNTHESIS PROTEIN"/>
    <property type="match status" value="1"/>
</dbReference>
<feature type="active site" evidence="2">
    <location>
        <position position="47"/>
    </location>
</feature>
<dbReference type="OrthoDB" id="9788221at2"/>
<dbReference type="KEGG" id="cari:FNU76_14230"/>
<dbReference type="Proteomes" id="UP000317550">
    <property type="component" value="Chromosome"/>
</dbReference>
<protein>
    <submittedName>
        <fullName evidence="3">PhzF family phenazine biosynthesis protein</fullName>
    </submittedName>
</protein>
<dbReference type="InterPro" id="IPR003719">
    <property type="entry name" value="Phenazine_PhzF-like"/>
</dbReference>
<proteinExistence type="inferred from homology"/>
<evidence type="ECO:0000313" key="3">
    <source>
        <dbReference type="EMBL" id="QDQ27419.1"/>
    </source>
</evidence>
<evidence type="ECO:0000256" key="1">
    <source>
        <dbReference type="ARBA" id="ARBA00008270"/>
    </source>
</evidence>
<dbReference type="NCBIfam" id="TIGR00654">
    <property type="entry name" value="PhzF_family"/>
    <property type="match status" value="1"/>
</dbReference>
<keyword evidence="4" id="KW-1185">Reference proteome</keyword>
<name>A0A516SGX2_9NEIS</name>
<reference evidence="4" key="1">
    <citation type="submission" date="2019-07" db="EMBL/GenBank/DDBJ databases">
        <title>Chitinimonas sp. nov., isolated from Ny-Alesund, arctica soil.</title>
        <authorList>
            <person name="Xu Q."/>
            <person name="Peng F."/>
        </authorList>
    </citation>
    <scope>NUCLEOTIDE SEQUENCE [LARGE SCALE GENOMIC DNA]</scope>
    <source>
        <strain evidence="4">R3-44</strain>
    </source>
</reference>
<dbReference type="EMBL" id="CP041730">
    <property type="protein sequence ID" value="QDQ27419.1"/>
    <property type="molecule type" value="Genomic_DNA"/>
</dbReference>
<evidence type="ECO:0000256" key="2">
    <source>
        <dbReference type="PIRSR" id="PIRSR016184-1"/>
    </source>
</evidence>
<dbReference type="RefSeq" id="WP_144278812.1">
    <property type="nucleotide sequence ID" value="NZ_CP041730.1"/>
</dbReference>
<dbReference type="GO" id="GO:0016853">
    <property type="term" value="F:isomerase activity"/>
    <property type="evidence" value="ECO:0007669"/>
    <property type="project" value="TreeGrafter"/>
</dbReference>
<dbReference type="Gene3D" id="3.10.310.10">
    <property type="entry name" value="Diaminopimelate Epimerase, Chain A, domain 1"/>
    <property type="match status" value="2"/>
</dbReference>
<gene>
    <name evidence="3" type="ORF">FNU76_14230</name>
</gene>